<gene>
    <name evidence="2" type="ORF">EFS38_06985</name>
</gene>
<evidence type="ECO:0000313" key="2">
    <source>
        <dbReference type="EMBL" id="RNM24971.1"/>
    </source>
</evidence>
<feature type="non-terminal residue" evidence="2">
    <location>
        <position position="1"/>
    </location>
</feature>
<feature type="region of interest" description="Disordered" evidence="1">
    <location>
        <begin position="42"/>
        <end position="61"/>
    </location>
</feature>
<dbReference type="EMBL" id="RJLS01000007">
    <property type="protein sequence ID" value="RNM24971.1"/>
    <property type="molecule type" value="Genomic_DNA"/>
</dbReference>
<comment type="caution">
    <text evidence="2">The sequence shown here is derived from an EMBL/GenBank/DDBJ whole genome shotgun (WGS) entry which is preliminary data.</text>
</comment>
<reference evidence="2 3" key="1">
    <citation type="submission" date="2018-11" db="EMBL/GenBank/DDBJ databases">
        <title>Characterization of surface water Dickeya isolates.</title>
        <authorList>
            <person name="Van Gijsegem F."/>
            <person name="Pedron J."/>
        </authorList>
    </citation>
    <scope>NUCLEOTIDE SEQUENCE [LARGE SCALE GENOMIC DNA]</scope>
    <source>
        <strain evidence="2 3">FVG10-MFV-A16</strain>
    </source>
</reference>
<evidence type="ECO:0000313" key="3">
    <source>
        <dbReference type="Proteomes" id="UP000271870"/>
    </source>
</evidence>
<organism evidence="2 3">
    <name type="scientific">Dickeya undicola</name>
    <dbReference type="NCBI Taxonomy" id="1577887"/>
    <lineage>
        <taxon>Bacteria</taxon>
        <taxon>Pseudomonadati</taxon>
        <taxon>Pseudomonadota</taxon>
        <taxon>Gammaproteobacteria</taxon>
        <taxon>Enterobacterales</taxon>
        <taxon>Pectobacteriaceae</taxon>
        <taxon>Dickeya</taxon>
    </lineage>
</organism>
<evidence type="ECO:0000256" key="1">
    <source>
        <dbReference type="SAM" id="MobiDB-lite"/>
    </source>
</evidence>
<name>A0ABX9WV52_9GAMM</name>
<protein>
    <submittedName>
        <fullName evidence="2">Uncharacterized protein</fullName>
    </submittedName>
</protein>
<keyword evidence="3" id="KW-1185">Reference proteome</keyword>
<accession>A0ABX9WV52</accession>
<proteinExistence type="predicted"/>
<feature type="compositionally biased region" description="Basic and acidic residues" evidence="1">
    <location>
        <begin position="51"/>
        <end position="61"/>
    </location>
</feature>
<sequence length="61" mass="6594">LMLITGMGMSCAVGNATSGISEDGDVDRFNFHVDYLPEGEAPASTGSYNHKKNEERIKTQC</sequence>
<dbReference type="Proteomes" id="UP000271870">
    <property type="component" value="Unassembled WGS sequence"/>
</dbReference>